<name>A0A0B8P636_9VIBR</name>
<dbReference type="AlphaFoldDB" id="A0A0B8P636"/>
<protein>
    <recommendedName>
        <fullName evidence="1">Lipoprotein LPP20-like domain-containing protein</fullName>
    </recommendedName>
</protein>
<accession>A0A0B8P636</accession>
<reference evidence="2 3" key="2">
    <citation type="submission" date="2015-01" db="EMBL/GenBank/DDBJ databases">
        <authorList>
            <consortium name="NBRP consortium"/>
            <person name="Sawabe T."/>
            <person name="Meirelles P."/>
            <person name="Feng G."/>
            <person name="Sayaka M."/>
            <person name="Hattori M."/>
            <person name="Ohkuma M."/>
        </authorList>
    </citation>
    <scope>NUCLEOTIDE SEQUENCE [LARGE SCALE GENOMIC DNA]</scope>
    <source>
        <strain evidence="3">JCM 19231</strain>
    </source>
</reference>
<reference evidence="2 3" key="1">
    <citation type="submission" date="2015-01" db="EMBL/GenBank/DDBJ databases">
        <title>Vibrio sp. C1 JCM 19231 whole genome shotgun sequence.</title>
        <authorList>
            <person name="Sawabe T."/>
            <person name="Meirelles P."/>
            <person name="Feng G."/>
            <person name="Sayaka M."/>
            <person name="Hattori M."/>
            <person name="Ohkuma M."/>
        </authorList>
    </citation>
    <scope>NUCLEOTIDE SEQUENCE [LARGE SCALE GENOMIC DNA]</scope>
    <source>
        <strain evidence="3">JCM 19231</strain>
    </source>
</reference>
<evidence type="ECO:0000313" key="3">
    <source>
        <dbReference type="Proteomes" id="UP000031671"/>
    </source>
</evidence>
<sequence length="313" mass="35409">MLWGRGSRIALVVAACGTMLLGCQSTKPNWYSNPQTNDSQYIYAVAQARTLSHAKKIAVNNINESLWTQVDSSSYIRETLRETNNKGSFNSLVDNKINTRTESLTLNGVEFMQLEENDLGAFVQVRVKKSLVAQQLKKELEEIDFKARTELNNLKSQDKLVWWLDNRSAFQLKHNASVRTSMLVPLDGTYKFVTTSLESYIDAYEKTGNNLYIRLSSDVQSKQSLQFLGEQLSEFNIATSMSKRHEQTHIVYVSSERRRNKVADAYISTLVSKIIISNTKNQVISRSEIISTGNSVTSYKYADEGLLATLMSK</sequence>
<feature type="domain" description="Lipoprotein LPP20-like" evidence="1">
    <location>
        <begin position="28"/>
        <end position="121"/>
    </location>
</feature>
<dbReference type="Gene3D" id="3.10.28.20">
    <property type="entry name" value="Acetamidase/Formamidase-like domains"/>
    <property type="match status" value="1"/>
</dbReference>
<organism evidence="2 3">
    <name type="scientific">Vibrio ishigakensis</name>
    <dbReference type="NCBI Taxonomy" id="1481914"/>
    <lineage>
        <taxon>Bacteria</taxon>
        <taxon>Pseudomonadati</taxon>
        <taxon>Pseudomonadota</taxon>
        <taxon>Gammaproteobacteria</taxon>
        <taxon>Vibrionales</taxon>
        <taxon>Vibrionaceae</taxon>
        <taxon>Vibrio</taxon>
    </lineage>
</organism>
<evidence type="ECO:0000313" key="2">
    <source>
        <dbReference type="EMBL" id="GAM58723.1"/>
    </source>
</evidence>
<dbReference type="EMBL" id="BBRZ01000101">
    <property type="protein sequence ID" value="GAM58723.1"/>
    <property type="molecule type" value="Genomic_DNA"/>
</dbReference>
<dbReference type="Proteomes" id="UP000031671">
    <property type="component" value="Unassembled WGS sequence"/>
</dbReference>
<dbReference type="Pfam" id="PF02169">
    <property type="entry name" value="LPP20"/>
    <property type="match status" value="1"/>
</dbReference>
<proteinExistence type="predicted"/>
<comment type="caution">
    <text evidence="2">The sequence shown here is derived from an EMBL/GenBank/DDBJ whole genome shotgun (WGS) entry which is preliminary data.</text>
</comment>
<keyword evidence="3" id="KW-1185">Reference proteome</keyword>
<dbReference type="PROSITE" id="PS51257">
    <property type="entry name" value="PROKAR_LIPOPROTEIN"/>
    <property type="match status" value="1"/>
</dbReference>
<gene>
    <name evidence="2" type="ORF">JCM19231_2761</name>
</gene>
<evidence type="ECO:0000259" key="1">
    <source>
        <dbReference type="Pfam" id="PF02169"/>
    </source>
</evidence>
<dbReference type="InterPro" id="IPR024952">
    <property type="entry name" value="LPP20-like_dom"/>
</dbReference>